<keyword evidence="8 16" id="KW-0133">Cell shape</keyword>
<evidence type="ECO:0000256" key="1">
    <source>
        <dbReference type="ARBA" id="ARBA00004651"/>
    </source>
</evidence>
<evidence type="ECO:0000256" key="13">
    <source>
        <dbReference type="ARBA" id="ARBA00023316"/>
    </source>
</evidence>
<dbReference type="PANTHER" id="PTHR30474">
    <property type="entry name" value="CELL CYCLE PROTEIN"/>
    <property type="match status" value="1"/>
</dbReference>
<keyword evidence="7 16" id="KW-0812">Transmembrane</keyword>
<dbReference type="InterPro" id="IPR013437">
    <property type="entry name" value="FtsW"/>
</dbReference>
<dbReference type="HAMAP" id="MF_00913">
    <property type="entry name" value="PGT_FtsW_proteobact"/>
    <property type="match status" value="1"/>
</dbReference>
<keyword evidence="13 16" id="KW-0961">Cell wall biogenesis/degradation</keyword>
<evidence type="ECO:0000256" key="14">
    <source>
        <dbReference type="ARBA" id="ARBA00038053"/>
    </source>
</evidence>
<evidence type="ECO:0000256" key="8">
    <source>
        <dbReference type="ARBA" id="ARBA00022960"/>
    </source>
</evidence>
<feature type="transmembrane region" description="Helical" evidence="16">
    <location>
        <begin position="197"/>
        <end position="217"/>
    </location>
</feature>
<feature type="transmembrane region" description="Helical" evidence="16">
    <location>
        <begin position="113"/>
        <end position="135"/>
    </location>
</feature>
<keyword evidence="11 16" id="KW-0472">Membrane</keyword>
<accession>A0A2G1UKL0</accession>
<dbReference type="AlphaFoldDB" id="A0A2G1UKL0"/>
<name>A0A2G1UKL0_9GAMM</name>
<evidence type="ECO:0000256" key="3">
    <source>
        <dbReference type="ARBA" id="ARBA00022475"/>
    </source>
</evidence>
<dbReference type="EMBL" id="NTFH01000008">
    <property type="protein sequence ID" value="PHQ15023.1"/>
    <property type="molecule type" value="Genomic_DNA"/>
</dbReference>
<evidence type="ECO:0000256" key="4">
    <source>
        <dbReference type="ARBA" id="ARBA00022618"/>
    </source>
</evidence>
<feature type="transmembrane region" description="Helical" evidence="16">
    <location>
        <begin position="314"/>
        <end position="337"/>
    </location>
</feature>
<proteinExistence type="inferred from homology"/>
<protein>
    <recommendedName>
        <fullName evidence="16">Probable peptidoglycan glycosyltransferase FtsW</fullName>
        <shortName evidence="16">PGT</shortName>
        <ecNumber evidence="16">2.4.99.28</ecNumber>
    </recommendedName>
    <alternativeName>
        <fullName evidence="16">Cell division protein FtsW</fullName>
    </alternativeName>
    <alternativeName>
        <fullName evidence="16">Cell wall polymerase</fullName>
    </alternativeName>
    <alternativeName>
        <fullName evidence="16">Peptidoglycan polymerase</fullName>
        <shortName evidence="16">PG polymerase</shortName>
    </alternativeName>
</protein>
<evidence type="ECO:0000256" key="7">
    <source>
        <dbReference type="ARBA" id="ARBA00022692"/>
    </source>
</evidence>
<dbReference type="RefSeq" id="WP_099614940.1">
    <property type="nucleotide sequence ID" value="NZ_KZ319371.1"/>
</dbReference>
<dbReference type="GO" id="GO:0009252">
    <property type="term" value="P:peptidoglycan biosynthetic process"/>
    <property type="evidence" value="ECO:0007669"/>
    <property type="project" value="UniProtKB-UniRule"/>
</dbReference>
<dbReference type="InterPro" id="IPR001182">
    <property type="entry name" value="FtsW/RodA"/>
</dbReference>
<feature type="transmembrane region" description="Helical" evidence="16">
    <location>
        <begin position="60"/>
        <end position="80"/>
    </location>
</feature>
<evidence type="ECO:0000256" key="9">
    <source>
        <dbReference type="ARBA" id="ARBA00022984"/>
    </source>
</evidence>
<dbReference type="Pfam" id="PF01098">
    <property type="entry name" value="FTSW_RODA_SPOVE"/>
    <property type="match status" value="1"/>
</dbReference>
<dbReference type="GO" id="GO:0005886">
    <property type="term" value="C:plasma membrane"/>
    <property type="evidence" value="ECO:0007669"/>
    <property type="project" value="UniProtKB-SubCell"/>
</dbReference>
<feature type="transmembrane region" description="Helical" evidence="16">
    <location>
        <begin position="273"/>
        <end position="302"/>
    </location>
</feature>
<dbReference type="NCBIfam" id="TIGR02614">
    <property type="entry name" value="ftsW"/>
    <property type="match status" value="1"/>
</dbReference>
<dbReference type="EC" id="2.4.99.28" evidence="16"/>
<feature type="transmembrane region" description="Helical" evidence="16">
    <location>
        <begin position="21"/>
        <end position="40"/>
    </location>
</feature>
<dbReference type="GO" id="GO:0043093">
    <property type="term" value="P:FtsZ-dependent cytokinesis"/>
    <property type="evidence" value="ECO:0007669"/>
    <property type="project" value="UniProtKB-UniRule"/>
</dbReference>
<dbReference type="GO" id="GO:0015648">
    <property type="term" value="F:lipid-linked peptidoglycan transporter activity"/>
    <property type="evidence" value="ECO:0007669"/>
    <property type="project" value="TreeGrafter"/>
</dbReference>
<evidence type="ECO:0000256" key="5">
    <source>
        <dbReference type="ARBA" id="ARBA00022676"/>
    </source>
</evidence>
<evidence type="ECO:0000256" key="6">
    <source>
        <dbReference type="ARBA" id="ARBA00022679"/>
    </source>
</evidence>
<comment type="subcellular location">
    <subcellularLocation>
        <location evidence="16">Cell inner membrane</location>
        <topology evidence="16">Multi-pass membrane protein</topology>
    </subcellularLocation>
    <subcellularLocation>
        <location evidence="1">Cell membrane</location>
        <topology evidence="1">Multi-pass membrane protein</topology>
    </subcellularLocation>
    <text evidence="16">Localizes to the division septum.</text>
</comment>
<reference evidence="17 18" key="1">
    <citation type="submission" date="2017-09" db="EMBL/GenBank/DDBJ databases">
        <title>The draft genome sequences of Marinobacter sp. PWS21.</title>
        <authorList>
            <person name="Cao J."/>
        </authorList>
    </citation>
    <scope>NUCLEOTIDE SEQUENCE [LARGE SCALE GENOMIC DNA]</scope>
    <source>
        <strain evidence="17 18">PWS21</strain>
    </source>
</reference>
<keyword evidence="10 16" id="KW-1133">Transmembrane helix</keyword>
<keyword evidence="12 16" id="KW-0131">Cell cycle</keyword>
<dbReference type="GO" id="GO:0008955">
    <property type="term" value="F:peptidoglycan glycosyltransferase activity"/>
    <property type="evidence" value="ECO:0007669"/>
    <property type="project" value="UniProtKB-UniRule"/>
</dbReference>
<keyword evidence="6 16" id="KW-0808">Transferase</keyword>
<organism evidence="17 18">
    <name type="scientific">Marinobacter profundi</name>
    <dbReference type="NCBI Taxonomy" id="2666256"/>
    <lineage>
        <taxon>Bacteria</taxon>
        <taxon>Pseudomonadati</taxon>
        <taxon>Pseudomonadota</taxon>
        <taxon>Gammaproteobacteria</taxon>
        <taxon>Pseudomonadales</taxon>
        <taxon>Marinobacteraceae</taxon>
        <taxon>Marinobacter</taxon>
    </lineage>
</organism>
<dbReference type="GO" id="GO:0071555">
    <property type="term" value="P:cell wall organization"/>
    <property type="evidence" value="ECO:0007669"/>
    <property type="project" value="UniProtKB-KW"/>
</dbReference>
<evidence type="ECO:0000256" key="12">
    <source>
        <dbReference type="ARBA" id="ARBA00023306"/>
    </source>
</evidence>
<comment type="similarity">
    <text evidence="14 16">Belongs to the SEDS family. FtsW subfamily.</text>
</comment>
<feature type="transmembrane region" description="Helical" evidence="16">
    <location>
        <begin position="87"/>
        <end position="107"/>
    </location>
</feature>
<evidence type="ECO:0000313" key="17">
    <source>
        <dbReference type="EMBL" id="PHQ15023.1"/>
    </source>
</evidence>
<evidence type="ECO:0000256" key="10">
    <source>
        <dbReference type="ARBA" id="ARBA00022989"/>
    </source>
</evidence>
<feature type="transmembrane region" description="Helical" evidence="16">
    <location>
        <begin position="173"/>
        <end position="190"/>
    </location>
</feature>
<dbReference type="PANTHER" id="PTHR30474:SF2">
    <property type="entry name" value="PEPTIDOGLYCAN GLYCOSYLTRANSFERASE FTSW-RELATED"/>
    <property type="match status" value="1"/>
</dbReference>
<comment type="function">
    <text evidence="16">Peptidoglycan polymerase that is essential for cell division.</text>
</comment>
<dbReference type="GO" id="GO:0032153">
    <property type="term" value="C:cell division site"/>
    <property type="evidence" value="ECO:0007669"/>
    <property type="project" value="UniProtKB-UniRule"/>
</dbReference>
<dbReference type="GO" id="GO:0008360">
    <property type="term" value="P:regulation of cell shape"/>
    <property type="evidence" value="ECO:0007669"/>
    <property type="project" value="UniProtKB-KW"/>
</dbReference>
<dbReference type="UniPathway" id="UPA00219"/>
<comment type="catalytic activity">
    <reaction evidence="15 16">
        <text>[GlcNAc-(1-&gt;4)-Mur2Ac(oyl-L-Ala-gamma-D-Glu-L-Lys-D-Ala-D-Ala)](n)-di-trans,octa-cis-undecaprenyl diphosphate + beta-D-GlcNAc-(1-&gt;4)-Mur2Ac(oyl-L-Ala-gamma-D-Glu-L-Lys-D-Ala-D-Ala)-di-trans,octa-cis-undecaprenyl diphosphate = [GlcNAc-(1-&gt;4)-Mur2Ac(oyl-L-Ala-gamma-D-Glu-L-Lys-D-Ala-D-Ala)](n+1)-di-trans,octa-cis-undecaprenyl diphosphate + di-trans,octa-cis-undecaprenyl diphosphate + H(+)</text>
        <dbReference type="Rhea" id="RHEA:23708"/>
        <dbReference type="Rhea" id="RHEA-COMP:9602"/>
        <dbReference type="Rhea" id="RHEA-COMP:9603"/>
        <dbReference type="ChEBI" id="CHEBI:15378"/>
        <dbReference type="ChEBI" id="CHEBI:58405"/>
        <dbReference type="ChEBI" id="CHEBI:60033"/>
        <dbReference type="ChEBI" id="CHEBI:78435"/>
        <dbReference type="EC" id="2.4.99.28"/>
    </reaction>
</comment>
<evidence type="ECO:0000256" key="11">
    <source>
        <dbReference type="ARBA" id="ARBA00023136"/>
    </source>
</evidence>
<dbReference type="PROSITE" id="PS00428">
    <property type="entry name" value="FTSW_RODA_SPOVE"/>
    <property type="match status" value="1"/>
</dbReference>
<comment type="caution">
    <text evidence="17">The sequence shown here is derived from an EMBL/GenBank/DDBJ whole genome shotgun (WGS) entry which is preliminary data.</text>
</comment>
<evidence type="ECO:0000313" key="18">
    <source>
        <dbReference type="Proteomes" id="UP000231409"/>
    </source>
</evidence>
<keyword evidence="18" id="KW-1185">Reference proteome</keyword>
<keyword evidence="4 16" id="KW-0132">Cell division</keyword>
<keyword evidence="9 16" id="KW-0573">Peptidoglycan synthesis</keyword>
<sequence length="401" mass="43164">MKANLLLGSGTVEQARRPLPWLILSAAALMVFGVIMISSASMDMAAETLGNSYHYVIRQLIFATLGCVLALIAANIPIAWWERSGWLLLGFGMLVLVLVLTPLGMTVNGSTRWIPFGLFNVQVSEIAKLCLIAYLAGYLVRRRDELLSTWVGFIKPVGVLTVASVLLVIEPDFGATVVLMTAALGMIFLSGVRLTRFLPLISFCVVMGVILVVTQPYRLKRVVSYLDPWKDQFDTGYQLTQSLIAFGRGDWAGVGLGNSVQKLFYLPEAHTDFIFAIVAEEFGLVGSLAVLVLFVVLVFAGLSIARGAEKANMPFAACFSYGITLLIGLQASINIAVNTGLLPTKGLTLPLMSYGGSSLMVTCVCIGVLARVEMERLDSLSNAPGDGENVARPVRGGAVYE</sequence>
<feature type="transmembrane region" description="Helical" evidence="16">
    <location>
        <begin position="147"/>
        <end position="167"/>
    </location>
</feature>
<feature type="transmembrane region" description="Helical" evidence="16">
    <location>
        <begin position="349"/>
        <end position="370"/>
    </location>
</feature>
<keyword evidence="3 16" id="KW-1003">Cell membrane</keyword>
<dbReference type="Proteomes" id="UP000231409">
    <property type="component" value="Unassembled WGS sequence"/>
</dbReference>
<comment type="pathway">
    <text evidence="2 16">Cell wall biogenesis; peptidoglycan biosynthesis.</text>
</comment>
<evidence type="ECO:0000256" key="15">
    <source>
        <dbReference type="ARBA" id="ARBA00049902"/>
    </source>
</evidence>
<dbReference type="InterPro" id="IPR018365">
    <property type="entry name" value="Cell_cycle_FtsW-rel_CS"/>
</dbReference>
<keyword evidence="5 16" id="KW-0328">Glycosyltransferase</keyword>
<evidence type="ECO:0000256" key="2">
    <source>
        <dbReference type="ARBA" id="ARBA00004752"/>
    </source>
</evidence>
<evidence type="ECO:0000256" key="16">
    <source>
        <dbReference type="HAMAP-Rule" id="MF_00913"/>
    </source>
</evidence>
<gene>
    <name evidence="16 17" type="primary">ftsW</name>
    <name evidence="17" type="ORF">CLH61_11855</name>
</gene>
<keyword evidence="16" id="KW-0997">Cell inner membrane</keyword>